<accession>A0A9C6X5H1</accession>
<organism evidence="1 2">
    <name type="scientific">Frankliniella occidentalis</name>
    <name type="common">Western flower thrips</name>
    <name type="synonym">Euthrips occidentalis</name>
    <dbReference type="NCBI Taxonomy" id="133901"/>
    <lineage>
        <taxon>Eukaryota</taxon>
        <taxon>Metazoa</taxon>
        <taxon>Ecdysozoa</taxon>
        <taxon>Arthropoda</taxon>
        <taxon>Hexapoda</taxon>
        <taxon>Insecta</taxon>
        <taxon>Pterygota</taxon>
        <taxon>Neoptera</taxon>
        <taxon>Paraneoptera</taxon>
        <taxon>Thysanoptera</taxon>
        <taxon>Terebrantia</taxon>
        <taxon>Thripoidea</taxon>
        <taxon>Thripidae</taxon>
        <taxon>Frankliniella</taxon>
    </lineage>
</organism>
<dbReference type="RefSeq" id="XP_052129469.1">
    <property type="nucleotide sequence ID" value="XM_052273509.1"/>
</dbReference>
<evidence type="ECO:0000313" key="2">
    <source>
        <dbReference type="RefSeq" id="XP_052129469.1"/>
    </source>
</evidence>
<evidence type="ECO:0000313" key="1">
    <source>
        <dbReference type="Proteomes" id="UP000504606"/>
    </source>
</evidence>
<proteinExistence type="predicted"/>
<dbReference type="AlphaFoldDB" id="A0A9C6X5H1"/>
<gene>
    <name evidence="2" type="primary">LOC127750872</name>
</gene>
<dbReference type="Proteomes" id="UP000504606">
    <property type="component" value="Unplaced"/>
</dbReference>
<dbReference type="GeneID" id="127750872"/>
<name>A0A9C6X5H1_FRAOC</name>
<protein>
    <submittedName>
        <fullName evidence="2">Uncharacterized protein LOC127750872</fullName>
    </submittedName>
</protein>
<reference evidence="2" key="1">
    <citation type="submission" date="2025-08" db="UniProtKB">
        <authorList>
            <consortium name="RefSeq"/>
        </authorList>
    </citation>
    <scope>IDENTIFICATION</scope>
    <source>
        <tissue evidence="2">Whole organism</tissue>
    </source>
</reference>
<keyword evidence="1" id="KW-1185">Reference proteome</keyword>
<dbReference type="KEGG" id="foc:127750872"/>
<sequence>MLLKYDVAKDGLASIKHFEYDEFDSSVTVEFRDPVTAKLFSNIQPMFWIEHRVNFKLVNKQQHIQHTINTAPSPSVTAHKDSDVLFELKKGPNGDWVLPAGQTMRTDWPHLETLIFIKALLLSKLNINVNIQKNTKLQGHAWTNTTGYMWERGYFYSMRQLKKKLKGLMGTYQQNVKTWLYHQYMDQFESTEITDFGPLDNEIIAAKNVKSQVPADLPEGGPPASTRIFTWN</sequence>